<reference evidence="2 3" key="1">
    <citation type="submission" date="2016-08" db="EMBL/GenBank/DDBJ databases">
        <authorList>
            <person name="Seilhamer J.J."/>
        </authorList>
    </citation>
    <scope>NUCLEOTIDE SEQUENCE [LARGE SCALE GENOMIC DNA]</scope>
    <source>
        <strain evidence="2 3">BRTC-1</strain>
    </source>
</reference>
<feature type="domain" description="Antitoxin SocA-like Panacea" evidence="1">
    <location>
        <begin position="31"/>
        <end position="143"/>
    </location>
</feature>
<dbReference type="Pfam" id="PF13274">
    <property type="entry name" value="SocA_Panacea"/>
    <property type="match status" value="1"/>
</dbReference>
<dbReference type="RefSeq" id="WP_067554226.1">
    <property type="nucleotide sequence ID" value="NZ_CP016895.1"/>
</dbReference>
<organism evidence="2 3">
    <name type="scientific">Acinetobacter larvae</name>
    <dbReference type="NCBI Taxonomy" id="1789224"/>
    <lineage>
        <taxon>Bacteria</taxon>
        <taxon>Pseudomonadati</taxon>
        <taxon>Pseudomonadota</taxon>
        <taxon>Gammaproteobacteria</taxon>
        <taxon>Moraxellales</taxon>
        <taxon>Moraxellaceae</taxon>
        <taxon>Acinetobacter</taxon>
    </lineage>
</organism>
<name>A0A1B2LZ35_9GAMM</name>
<dbReference type="Proteomes" id="UP000093391">
    <property type="component" value="Chromosome"/>
</dbReference>
<sequence length="177" mass="21022">MTKTYAAMDIANYIIWFANNSLELSITNLQLQKFLYFSYVEYLIGCNDRLFSDSIEKWQYGPVVPSVYHAFKDYGFFSISKPKEEFDVTFIDGRLQLIEKKFDPNLINSEFRVSSSIQKIINKWIEEDPFKMVEFTHKEPMWKDYEDRILSGERGLEYGDDEIKSFYQKESRSGLPF</sequence>
<dbReference type="STRING" id="1789224.BFG52_07565"/>
<dbReference type="OrthoDB" id="9799173at2"/>
<evidence type="ECO:0000259" key="1">
    <source>
        <dbReference type="Pfam" id="PF13274"/>
    </source>
</evidence>
<protein>
    <recommendedName>
        <fullName evidence="1">Antitoxin SocA-like Panacea domain-containing protein</fullName>
    </recommendedName>
</protein>
<proteinExistence type="predicted"/>
<evidence type="ECO:0000313" key="2">
    <source>
        <dbReference type="EMBL" id="AOA58222.1"/>
    </source>
</evidence>
<dbReference type="AlphaFoldDB" id="A0A1B2LZ35"/>
<dbReference type="KEGG" id="ala:BFG52_07565"/>
<evidence type="ECO:0000313" key="3">
    <source>
        <dbReference type="Proteomes" id="UP000093391"/>
    </source>
</evidence>
<dbReference type="InterPro" id="IPR025272">
    <property type="entry name" value="SocA_Panacea"/>
</dbReference>
<keyword evidence="3" id="KW-1185">Reference proteome</keyword>
<dbReference type="EMBL" id="CP016895">
    <property type="protein sequence ID" value="AOA58222.1"/>
    <property type="molecule type" value="Genomic_DNA"/>
</dbReference>
<gene>
    <name evidence="2" type="ORF">BFG52_07565</name>
</gene>
<accession>A0A1B2LZ35</accession>